<dbReference type="Proteomes" id="UP000020218">
    <property type="component" value="Unassembled WGS sequence"/>
</dbReference>
<dbReference type="EMBL" id="JFAX01000020">
    <property type="protein sequence ID" value="EXI65682.1"/>
    <property type="molecule type" value="Genomic_DNA"/>
</dbReference>
<evidence type="ECO:0000313" key="2">
    <source>
        <dbReference type="EMBL" id="EXI65682.1"/>
    </source>
</evidence>
<dbReference type="STRING" id="1454001.AW08_03053"/>
<gene>
    <name evidence="2" type="ORF">AW08_03053</name>
</gene>
<proteinExistence type="predicted"/>
<keyword evidence="3" id="KW-1185">Reference proteome</keyword>
<dbReference type="AlphaFoldDB" id="A0A011NM07"/>
<name>A0A011NM07_9PROT</name>
<comment type="caution">
    <text evidence="2">The sequence shown here is derived from an EMBL/GenBank/DDBJ whole genome shotgun (WGS) entry which is preliminary data.</text>
</comment>
<organism evidence="2 3">
    <name type="scientific">Candidatus Accumulibacter adjunctus</name>
    <dbReference type="NCBI Taxonomy" id="1454001"/>
    <lineage>
        <taxon>Bacteria</taxon>
        <taxon>Pseudomonadati</taxon>
        <taxon>Pseudomonadota</taxon>
        <taxon>Betaproteobacteria</taxon>
        <taxon>Candidatus Accumulibacter</taxon>
    </lineage>
</organism>
<accession>A0A011NM07</accession>
<keyword evidence="1" id="KW-0472">Membrane</keyword>
<protein>
    <recommendedName>
        <fullName evidence="4">Lipoprotein</fullName>
    </recommendedName>
</protein>
<evidence type="ECO:0000313" key="3">
    <source>
        <dbReference type="Proteomes" id="UP000020218"/>
    </source>
</evidence>
<feature type="transmembrane region" description="Helical" evidence="1">
    <location>
        <begin position="54"/>
        <end position="75"/>
    </location>
</feature>
<keyword evidence="1" id="KW-1133">Transmembrane helix</keyword>
<sequence>MLVSYRAERIGVADGLPPGARPVLTAAAGGCMSPALPNPAASPRQRRRSGRPATFLRSLALLLVAATTACAPDAWRPDSRFDAFLDQVQDRCGNLDVGGRRIGANLIQGPDSYFLDLTSRYFHREISRENYADALAGTFSSDPGSAGIRCILAVPRSSDPMPMPPALLQ</sequence>
<keyword evidence="1" id="KW-0812">Transmembrane</keyword>
<dbReference type="PATRIC" id="fig|1454001.3.peg.3099"/>
<evidence type="ECO:0000256" key="1">
    <source>
        <dbReference type="SAM" id="Phobius"/>
    </source>
</evidence>
<reference evidence="2" key="1">
    <citation type="submission" date="2014-02" db="EMBL/GenBank/DDBJ databases">
        <title>Expanding our view of genomic diversity in Candidatus Accumulibacter clades.</title>
        <authorList>
            <person name="Skennerton C.T."/>
            <person name="Barr J.J."/>
            <person name="Slater F.R."/>
            <person name="Bond P.L."/>
            <person name="Tyson G.W."/>
        </authorList>
    </citation>
    <scope>NUCLEOTIDE SEQUENCE [LARGE SCALE GENOMIC DNA]</scope>
</reference>
<evidence type="ECO:0008006" key="4">
    <source>
        <dbReference type="Google" id="ProtNLM"/>
    </source>
</evidence>